<keyword evidence="2" id="KW-1185">Reference proteome</keyword>
<dbReference type="PANTHER" id="PTHR30037:SF4">
    <property type="entry name" value="DNA-3-METHYLADENINE GLYCOSYLASE I"/>
    <property type="match status" value="1"/>
</dbReference>
<dbReference type="SUPFAM" id="SSF48150">
    <property type="entry name" value="DNA-glycosylase"/>
    <property type="match status" value="1"/>
</dbReference>
<protein>
    <submittedName>
        <fullName evidence="1">DNA-3-methyladenine glycosylase I</fullName>
    </submittedName>
</protein>
<name>A0ABX5Q7P1_9BACL</name>
<organism evidence="1 2">
    <name type="scientific">Sporolactobacillus terrae</name>
    <dbReference type="NCBI Taxonomy" id="269673"/>
    <lineage>
        <taxon>Bacteria</taxon>
        <taxon>Bacillati</taxon>
        <taxon>Bacillota</taxon>
        <taxon>Bacilli</taxon>
        <taxon>Bacillales</taxon>
        <taxon>Sporolactobacillaceae</taxon>
        <taxon>Sporolactobacillus</taxon>
    </lineage>
</organism>
<dbReference type="PANTHER" id="PTHR30037">
    <property type="entry name" value="DNA-3-METHYLADENINE GLYCOSYLASE 1"/>
    <property type="match status" value="1"/>
</dbReference>
<reference evidence="1 2" key="1">
    <citation type="submission" date="2018-01" db="EMBL/GenBank/DDBJ databases">
        <title>Complete genome sequencing of Sporolactobacillus terrae DLG3.</title>
        <authorList>
            <person name="Nam Y.-D."/>
            <person name="Kang J."/>
            <person name="Chung W.-H."/>
        </authorList>
    </citation>
    <scope>NUCLEOTIDE SEQUENCE [LARGE SCALE GENOMIC DNA]</scope>
    <source>
        <strain evidence="1 2">DLG3</strain>
    </source>
</reference>
<dbReference type="Gene3D" id="1.10.340.30">
    <property type="entry name" value="Hypothetical protein, domain 2"/>
    <property type="match status" value="1"/>
</dbReference>
<evidence type="ECO:0000313" key="1">
    <source>
        <dbReference type="EMBL" id="QAA22663.1"/>
    </source>
</evidence>
<evidence type="ECO:0000313" key="2">
    <source>
        <dbReference type="Proteomes" id="UP000285882"/>
    </source>
</evidence>
<dbReference type="NCBIfam" id="TIGR00624">
    <property type="entry name" value="tag"/>
    <property type="match status" value="1"/>
</dbReference>
<dbReference type="Pfam" id="PF03352">
    <property type="entry name" value="Adenine_glyco"/>
    <property type="match status" value="1"/>
</dbReference>
<sequence>MQFLKRQSLTKTEAHHVTKRCEDVKQRCAWVSADPDYVAYHDFEWGRPKYDSQELFELLCLEGMQAGLSWITILKRRSSFREAFDHFDPKRMSAYSEQKIEHLMKNKGIIRNRLKIKAMITNAQMYLALEKQQSFSDFLWSFTGGTPIIHHYKEAEAIPASSKASLLMSKALKQRGFKFVGETICYAFMQASGMVNDHETGCFCYSQCLTTQDKAN</sequence>
<dbReference type="EMBL" id="CP025688">
    <property type="protein sequence ID" value="QAA22663.1"/>
    <property type="molecule type" value="Genomic_DNA"/>
</dbReference>
<accession>A0ABX5Q7P1</accession>
<proteinExistence type="predicted"/>
<dbReference type="InterPro" id="IPR052891">
    <property type="entry name" value="DNA-3mA_glycosylase"/>
</dbReference>
<dbReference type="Proteomes" id="UP000285882">
    <property type="component" value="Chromosome"/>
</dbReference>
<dbReference type="InterPro" id="IPR005019">
    <property type="entry name" value="Adenine_glyco"/>
</dbReference>
<dbReference type="InterPro" id="IPR011257">
    <property type="entry name" value="DNA_glycosylase"/>
</dbReference>
<gene>
    <name evidence="1" type="ORF">C0674_08495</name>
</gene>
<dbReference type="InterPro" id="IPR004597">
    <property type="entry name" value="Tag"/>
</dbReference>